<reference evidence="3" key="1">
    <citation type="submission" date="2015-12" db="EMBL/GenBank/DDBJ databases">
        <title>De novo transcriptome assembly of four potential Pierce s Disease insect vectors from Arizona vineyards.</title>
        <authorList>
            <person name="Tassone E.E."/>
        </authorList>
    </citation>
    <scope>NUCLEOTIDE SEQUENCE</scope>
</reference>
<dbReference type="PROSITE" id="PS50878">
    <property type="entry name" value="RT_POL"/>
    <property type="match status" value="1"/>
</dbReference>
<proteinExistence type="predicted"/>
<protein>
    <recommendedName>
        <fullName evidence="1">Reverse transcriptase domain-containing protein</fullName>
    </recommendedName>
</protein>
<dbReference type="EMBL" id="GEDC01006530">
    <property type="protein sequence ID" value="JAS30768.1"/>
    <property type="molecule type" value="Transcribed_RNA"/>
</dbReference>
<organism evidence="3">
    <name type="scientific">Clastoptera arizonana</name>
    <name type="common">Arizona spittle bug</name>
    <dbReference type="NCBI Taxonomy" id="38151"/>
    <lineage>
        <taxon>Eukaryota</taxon>
        <taxon>Metazoa</taxon>
        <taxon>Ecdysozoa</taxon>
        <taxon>Arthropoda</taxon>
        <taxon>Hexapoda</taxon>
        <taxon>Insecta</taxon>
        <taxon>Pterygota</taxon>
        <taxon>Neoptera</taxon>
        <taxon>Paraneoptera</taxon>
        <taxon>Hemiptera</taxon>
        <taxon>Auchenorrhyncha</taxon>
        <taxon>Cercopoidea</taxon>
        <taxon>Clastopteridae</taxon>
        <taxon>Clastoptera</taxon>
    </lineage>
</organism>
<dbReference type="AlphaFoldDB" id="A0A1B6EG44"/>
<sequence>MEKALERKRICSAVFLDISQAFDRVWYKGLLHKLRSILPYQFFLLLKSYLTDRKFRIRQEDVCSKLKDICVGVPQGSVLGPVLYLLYINDIPETYNTSIATFADDTALLAVGNTLEESKGRLQQAVNNVATWTKKWRIKLNESKSTYINFTNKRIDNVPISINGLPRDLGVEMVTDMVAKHANSHKGRLEQHINEEASRLLMSRFTFRRLKRSKPFELSTTPHN</sequence>
<gene>
    <name evidence="3" type="ORF">g.19276</name>
    <name evidence="2" type="ORF">g.19281</name>
</gene>
<evidence type="ECO:0000313" key="3">
    <source>
        <dbReference type="EMBL" id="JAS36912.1"/>
    </source>
</evidence>
<accession>A0A1B6EG44</accession>
<dbReference type="Pfam" id="PF00078">
    <property type="entry name" value="RVT_1"/>
    <property type="match status" value="1"/>
</dbReference>
<evidence type="ECO:0000313" key="2">
    <source>
        <dbReference type="EMBL" id="JAS30768.1"/>
    </source>
</evidence>
<feature type="domain" description="Reverse transcriptase" evidence="1">
    <location>
        <begin position="1"/>
        <end position="162"/>
    </location>
</feature>
<dbReference type="EMBL" id="GEDC01000386">
    <property type="protein sequence ID" value="JAS36912.1"/>
    <property type="molecule type" value="Transcribed_RNA"/>
</dbReference>
<name>A0A1B6EG44_9HEMI</name>
<dbReference type="InterPro" id="IPR000477">
    <property type="entry name" value="RT_dom"/>
</dbReference>
<dbReference type="PANTHER" id="PTHR33332">
    <property type="entry name" value="REVERSE TRANSCRIPTASE DOMAIN-CONTAINING PROTEIN"/>
    <property type="match status" value="1"/>
</dbReference>
<evidence type="ECO:0000259" key="1">
    <source>
        <dbReference type="PROSITE" id="PS50878"/>
    </source>
</evidence>